<feature type="non-terminal residue" evidence="1">
    <location>
        <position position="114"/>
    </location>
</feature>
<dbReference type="Proteomes" id="UP001432027">
    <property type="component" value="Unassembled WGS sequence"/>
</dbReference>
<proteinExistence type="predicted"/>
<accession>A0AAV5T2G2</accession>
<keyword evidence="2" id="KW-1185">Reference proteome</keyword>
<feature type="non-terminal residue" evidence="1">
    <location>
        <position position="1"/>
    </location>
</feature>
<protein>
    <submittedName>
        <fullName evidence="1">Uncharacterized protein</fullName>
    </submittedName>
</protein>
<dbReference type="EMBL" id="BTSX01000003">
    <property type="protein sequence ID" value="GMS87779.1"/>
    <property type="molecule type" value="Genomic_DNA"/>
</dbReference>
<name>A0AAV5T2G2_9BILA</name>
<evidence type="ECO:0000313" key="2">
    <source>
        <dbReference type="Proteomes" id="UP001432027"/>
    </source>
</evidence>
<reference evidence="1" key="1">
    <citation type="submission" date="2023-10" db="EMBL/GenBank/DDBJ databases">
        <title>Genome assembly of Pristionchus species.</title>
        <authorList>
            <person name="Yoshida K."/>
            <person name="Sommer R.J."/>
        </authorList>
    </citation>
    <scope>NUCLEOTIDE SEQUENCE</scope>
    <source>
        <strain evidence="1">RS0144</strain>
    </source>
</reference>
<evidence type="ECO:0000313" key="1">
    <source>
        <dbReference type="EMBL" id="GMS87779.1"/>
    </source>
</evidence>
<sequence length="114" mass="12915">DFFMDIKCKAECVNGCTMQLEATPDHIMLTVSPKDDLPHTIEEHLSIALDDKLATIHQGCKNGQIKSKRVICKKMPRFFILSHEIKFSQVTADNTAIFDSQFSIQRTLSCSLKQ</sequence>
<organism evidence="1 2">
    <name type="scientific">Pristionchus entomophagus</name>
    <dbReference type="NCBI Taxonomy" id="358040"/>
    <lineage>
        <taxon>Eukaryota</taxon>
        <taxon>Metazoa</taxon>
        <taxon>Ecdysozoa</taxon>
        <taxon>Nematoda</taxon>
        <taxon>Chromadorea</taxon>
        <taxon>Rhabditida</taxon>
        <taxon>Rhabditina</taxon>
        <taxon>Diplogasteromorpha</taxon>
        <taxon>Diplogasteroidea</taxon>
        <taxon>Neodiplogasteridae</taxon>
        <taxon>Pristionchus</taxon>
    </lineage>
</organism>
<dbReference type="AlphaFoldDB" id="A0AAV5T2G2"/>
<gene>
    <name evidence="1" type="ORF">PENTCL1PPCAC_9954</name>
</gene>
<comment type="caution">
    <text evidence="1">The sequence shown here is derived from an EMBL/GenBank/DDBJ whole genome shotgun (WGS) entry which is preliminary data.</text>
</comment>